<evidence type="ECO:0000313" key="3">
    <source>
        <dbReference type="Proteomes" id="UP000750711"/>
    </source>
</evidence>
<dbReference type="InterPro" id="IPR025533">
    <property type="entry name" value="DUF4419"/>
</dbReference>
<comment type="caution">
    <text evidence="2">The sequence shown here is derived from an EMBL/GenBank/DDBJ whole genome shotgun (WGS) entry which is preliminary data.</text>
</comment>
<dbReference type="Pfam" id="PF14388">
    <property type="entry name" value="DUF4419"/>
    <property type="match status" value="1"/>
</dbReference>
<proteinExistence type="predicted"/>
<feature type="signal peptide" evidence="1">
    <location>
        <begin position="1"/>
        <end position="19"/>
    </location>
</feature>
<sequence>MTWLAKIKALFAFFLFICAFRLLACRAPPSPDIDDSVPPNPAESITIQLAPHSAAEVVLPHGPLRPLDILLRCQDEKHRNTYDGQNLFQSSLGPPSRKIHSLVPRRSGFVSTVMQAYNGHHNLVIRPDDVWLTILTRFNQYVNRNSEELRSKFVSHDGKKAVTLWKRDPDKSNRYSYDWGMLGQELTEKMDEYLADKSLRPWILPNFTTTTETDRSVASALMLSTFKGYLTYRVMLGCGIPSVTLMGVRADWENLLRRVRNLHRFDAAPDALRNQAIGSYGRIRQADQSNLMLQWQHRLEAVLKRFIDTFDGVKHEEFWSHVFSVKRYGSGRQKNLEGWISAFATYEPSFYCSDPHPFKLDGVRFGCLDVTELPVDVVDVPIQIDDHGHELMGTLVAGVLGARKLDSTTIGFERALWMFENKTGGWVF</sequence>
<feature type="chain" id="PRO_5040452462" evidence="1">
    <location>
        <begin position="20"/>
        <end position="428"/>
    </location>
</feature>
<dbReference type="EMBL" id="JAGHQM010001587">
    <property type="protein sequence ID" value="KAH0553131.1"/>
    <property type="molecule type" value="Genomic_DNA"/>
</dbReference>
<organism evidence="2 3">
    <name type="scientific">Trichoglossum hirsutum</name>
    <dbReference type="NCBI Taxonomy" id="265104"/>
    <lineage>
        <taxon>Eukaryota</taxon>
        <taxon>Fungi</taxon>
        <taxon>Dikarya</taxon>
        <taxon>Ascomycota</taxon>
        <taxon>Pezizomycotina</taxon>
        <taxon>Geoglossomycetes</taxon>
        <taxon>Geoglossales</taxon>
        <taxon>Geoglossaceae</taxon>
        <taxon>Trichoglossum</taxon>
    </lineage>
</organism>
<evidence type="ECO:0000313" key="2">
    <source>
        <dbReference type="EMBL" id="KAH0553131.1"/>
    </source>
</evidence>
<name>A0A9P8ID94_9PEZI</name>
<keyword evidence="1" id="KW-0732">Signal</keyword>
<evidence type="ECO:0000256" key="1">
    <source>
        <dbReference type="SAM" id="SignalP"/>
    </source>
</evidence>
<dbReference type="PANTHER" id="PTHR31252:SF11">
    <property type="entry name" value="DUF4419 DOMAIN-CONTAINING PROTEIN"/>
    <property type="match status" value="1"/>
</dbReference>
<reference evidence="2" key="1">
    <citation type="submission" date="2021-03" db="EMBL/GenBank/DDBJ databases">
        <title>Comparative genomics and phylogenomic investigation of the class Geoglossomycetes provide insights into ecological specialization and systematics.</title>
        <authorList>
            <person name="Melie T."/>
            <person name="Pirro S."/>
            <person name="Miller A.N."/>
            <person name="Quandt A."/>
        </authorList>
    </citation>
    <scope>NUCLEOTIDE SEQUENCE</scope>
    <source>
        <strain evidence="2">CAQ_001_2017</strain>
    </source>
</reference>
<accession>A0A9P8ID94</accession>
<dbReference type="AlphaFoldDB" id="A0A9P8ID94"/>
<dbReference type="Proteomes" id="UP000750711">
    <property type="component" value="Unassembled WGS sequence"/>
</dbReference>
<keyword evidence="3" id="KW-1185">Reference proteome</keyword>
<dbReference type="PANTHER" id="PTHR31252">
    <property type="entry name" value="DUF4419 DOMAIN-CONTAINING PROTEIN"/>
    <property type="match status" value="1"/>
</dbReference>
<protein>
    <submittedName>
        <fullName evidence="2">Uncharacterized protein</fullName>
    </submittedName>
</protein>
<gene>
    <name evidence="2" type="ORF">GP486_006682</name>
</gene>